<feature type="domain" description="HD-GYP" evidence="2">
    <location>
        <begin position="225"/>
        <end position="420"/>
    </location>
</feature>
<evidence type="ECO:0000259" key="2">
    <source>
        <dbReference type="PROSITE" id="PS51832"/>
    </source>
</evidence>
<dbReference type="PANTHER" id="PTHR45228:SF5">
    <property type="entry name" value="CYCLIC DI-GMP PHOSPHODIESTERASE VC_1348-RELATED"/>
    <property type="match status" value="1"/>
</dbReference>
<name>A0A6J4STH9_9ACTN</name>
<accession>A0A6J4STH9</accession>
<dbReference type="EMBL" id="CADCVU010000126">
    <property type="protein sequence ID" value="CAA9504830.1"/>
    <property type="molecule type" value="Genomic_DNA"/>
</dbReference>
<protein>
    <submittedName>
        <fullName evidence="3">Response regulator</fullName>
    </submittedName>
</protein>
<dbReference type="InterPro" id="IPR003607">
    <property type="entry name" value="HD/PDEase_dom"/>
</dbReference>
<evidence type="ECO:0000313" key="3">
    <source>
        <dbReference type="EMBL" id="CAA9504830.1"/>
    </source>
</evidence>
<dbReference type="PROSITE" id="PS51832">
    <property type="entry name" value="HD_GYP"/>
    <property type="match status" value="1"/>
</dbReference>
<dbReference type="SMART" id="SM00471">
    <property type="entry name" value="HDc"/>
    <property type="match status" value="1"/>
</dbReference>
<proteinExistence type="predicted"/>
<dbReference type="Pfam" id="PF13487">
    <property type="entry name" value="HD_5"/>
    <property type="match status" value="2"/>
</dbReference>
<reference evidence="3" key="1">
    <citation type="submission" date="2020-02" db="EMBL/GenBank/DDBJ databases">
        <authorList>
            <person name="Meier V. D."/>
        </authorList>
    </citation>
    <scope>NUCLEOTIDE SEQUENCE</scope>
    <source>
        <strain evidence="3">AVDCRST_MAG45</strain>
    </source>
</reference>
<dbReference type="Gene3D" id="1.10.3210.10">
    <property type="entry name" value="Hypothetical protein af1432"/>
    <property type="match status" value="2"/>
</dbReference>
<feature type="domain" description="HD" evidence="1">
    <location>
        <begin position="247"/>
        <end position="369"/>
    </location>
</feature>
<dbReference type="CDD" id="cd00077">
    <property type="entry name" value="HDc"/>
    <property type="match status" value="1"/>
</dbReference>
<gene>
    <name evidence="3" type="ORF">AVDCRST_MAG45-1534</name>
</gene>
<dbReference type="PANTHER" id="PTHR45228">
    <property type="entry name" value="CYCLIC DI-GMP PHOSPHODIESTERASE TM_0186-RELATED"/>
    <property type="match status" value="1"/>
</dbReference>
<dbReference type="NCBIfam" id="TIGR00277">
    <property type="entry name" value="HDIG"/>
    <property type="match status" value="1"/>
</dbReference>
<organism evidence="3">
    <name type="scientific">uncultured Solirubrobacterales bacterium</name>
    <dbReference type="NCBI Taxonomy" id="768556"/>
    <lineage>
        <taxon>Bacteria</taxon>
        <taxon>Bacillati</taxon>
        <taxon>Actinomycetota</taxon>
        <taxon>Thermoleophilia</taxon>
        <taxon>Solirubrobacterales</taxon>
        <taxon>environmental samples</taxon>
    </lineage>
</organism>
<dbReference type="AlphaFoldDB" id="A0A6J4STH9"/>
<dbReference type="InterPro" id="IPR037522">
    <property type="entry name" value="HD_GYP_dom"/>
</dbReference>
<dbReference type="InterPro" id="IPR052020">
    <property type="entry name" value="Cyclic_di-GMP/3'3'-cGAMP_PDE"/>
</dbReference>
<evidence type="ECO:0000259" key="1">
    <source>
        <dbReference type="PROSITE" id="PS51831"/>
    </source>
</evidence>
<dbReference type="PROSITE" id="PS51831">
    <property type="entry name" value="HD"/>
    <property type="match status" value="1"/>
</dbReference>
<dbReference type="SUPFAM" id="SSF109604">
    <property type="entry name" value="HD-domain/PDEase-like"/>
    <property type="match status" value="1"/>
</dbReference>
<dbReference type="InterPro" id="IPR006675">
    <property type="entry name" value="HDIG_dom"/>
</dbReference>
<dbReference type="InterPro" id="IPR006674">
    <property type="entry name" value="HD_domain"/>
</dbReference>
<sequence length="425" mass="45792">MIGMRIGAEIGLADAQRSALFYSLLLKDAGCSSNAARISALFGADDLDVKRDRKLTHWPGTSASLAHAVRTAGSGASPLERARRIIAVSRSGAEGARELIETRCERGDDIARMLSLAEDTAQAIRGLDEHWDGRGYPAGFAGEAIPVLARVIGLAQTVEVFFVSYGPEAAQAMARERSGQWFDPQLVDALDSVGRDRDFWESLRAEDPLARVAAFEPEDRALFAGARSLDRVAGAFAKVVDAKSPWTYRHSRCVAEIAVAIGGALDLDPDELRRLAPAGLLHDIGKLGVSNRILDKPGRLTSEEWDAVRRHPELTFRILSRVSAFSDVAEMAASHHERLDGTGYHRGLTGEQLDQPARILAVADVCEALSAERPYRPALSAREIKDIMSRDVGSGLCPDCYAAAETVLDEGIAVEPLPAASDSAE</sequence>